<organism evidence="2 3">
    <name type="scientific">Pedococcus ginsenosidimutans</name>
    <dbReference type="NCBI Taxonomy" id="490570"/>
    <lineage>
        <taxon>Bacteria</taxon>
        <taxon>Bacillati</taxon>
        <taxon>Actinomycetota</taxon>
        <taxon>Actinomycetes</taxon>
        <taxon>Micrococcales</taxon>
        <taxon>Intrasporangiaceae</taxon>
        <taxon>Pedococcus</taxon>
    </lineage>
</organism>
<evidence type="ECO:0000313" key="3">
    <source>
        <dbReference type="Proteomes" id="UP001500556"/>
    </source>
</evidence>
<keyword evidence="1" id="KW-0812">Transmembrane</keyword>
<keyword evidence="1" id="KW-0472">Membrane</keyword>
<protein>
    <recommendedName>
        <fullName evidence="4">VanZ-like domain-containing protein</fullName>
    </recommendedName>
</protein>
<evidence type="ECO:0000256" key="1">
    <source>
        <dbReference type="SAM" id="Phobius"/>
    </source>
</evidence>
<feature type="transmembrane region" description="Helical" evidence="1">
    <location>
        <begin position="92"/>
        <end position="112"/>
    </location>
</feature>
<gene>
    <name evidence="2" type="ORF">GCM10025782_22270</name>
</gene>
<sequence length="147" mass="15761">MTDSSATSHAAYAGRVTQRTDHTLLPAGTTGSGRSTVRVVAVLAVLVHLAAIYWPRVDVVGPVPWTDKVVHVLLFGVPTVLLLVARPTRLHPALVVGALALHAPVSELLQHYLLPHRSGDPWDAVADLGGVVLGVTLAVVGRRRWRW</sequence>
<evidence type="ECO:0008006" key="4">
    <source>
        <dbReference type="Google" id="ProtNLM"/>
    </source>
</evidence>
<keyword evidence="1" id="KW-1133">Transmembrane helix</keyword>
<evidence type="ECO:0000313" key="2">
    <source>
        <dbReference type="EMBL" id="GAA4723847.1"/>
    </source>
</evidence>
<feature type="transmembrane region" description="Helical" evidence="1">
    <location>
        <begin position="39"/>
        <end position="57"/>
    </location>
</feature>
<accession>A0ABP8YBT5</accession>
<dbReference type="PANTHER" id="PTHR28008">
    <property type="entry name" value="DOMAIN PROTEIN, PUTATIVE (AFU_ORTHOLOGUE AFUA_3G10980)-RELATED"/>
    <property type="match status" value="1"/>
</dbReference>
<dbReference type="PANTHER" id="PTHR28008:SF1">
    <property type="entry name" value="DOMAIN PROTEIN, PUTATIVE (AFU_ORTHOLOGUE AFUA_3G10980)-RELATED"/>
    <property type="match status" value="1"/>
</dbReference>
<comment type="caution">
    <text evidence="2">The sequence shown here is derived from an EMBL/GenBank/DDBJ whole genome shotgun (WGS) entry which is preliminary data.</text>
</comment>
<name>A0ABP8YBT5_9MICO</name>
<feature type="transmembrane region" description="Helical" evidence="1">
    <location>
        <begin position="69"/>
        <end position="85"/>
    </location>
</feature>
<feature type="transmembrane region" description="Helical" evidence="1">
    <location>
        <begin position="124"/>
        <end position="141"/>
    </location>
</feature>
<keyword evidence="3" id="KW-1185">Reference proteome</keyword>
<proteinExistence type="predicted"/>
<dbReference type="Proteomes" id="UP001500556">
    <property type="component" value="Unassembled WGS sequence"/>
</dbReference>
<reference evidence="3" key="1">
    <citation type="journal article" date="2019" name="Int. J. Syst. Evol. Microbiol.">
        <title>The Global Catalogue of Microorganisms (GCM) 10K type strain sequencing project: providing services to taxonomists for standard genome sequencing and annotation.</title>
        <authorList>
            <consortium name="The Broad Institute Genomics Platform"/>
            <consortium name="The Broad Institute Genome Sequencing Center for Infectious Disease"/>
            <person name="Wu L."/>
            <person name="Ma J."/>
        </authorList>
    </citation>
    <scope>NUCLEOTIDE SEQUENCE [LARGE SCALE GENOMIC DNA]</scope>
    <source>
        <strain evidence="3">JCM 18961</strain>
    </source>
</reference>
<dbReference type="EMBL" id="BAABLO010000011">
    <property type="protein sequence ID" value="GAA4723847.1"/>
    <property type="molecule type" value="Genomic_DNA"/>
</dbReference>